<reference evidence="1" key="2">
    <citation type="submission" date="2020-11" db="EMBL/GenBank/DDBJ databases">
        <authorList>
            <person name="McCartney M.A."/>
            <person name="Auch B."/>
            <person name="Kono T."/>
            <person name="Mallez S."/>
            <person name="Becker A."/>
            <person name="Gohl D.M."/>
            <person name="Silverstein K.A.T."/>
            <person name="Koren S."/>
            <person name="Bechman K.B."/>
            <person name="Herman A."/>
            <person name="Abrahante J.E."/>
            <person name="Garbe J."/>
        </authorList>
    </citation>
    <scope>NUCLEOTIDE SEQUENCE</scope>
    <source>
        <strain evidence="1">Duluth1</strain>
        <tissue evidence="1">Whole animal</tissue>
    </source>
</reference>
<sequence>MNIEGLEYWSPELKFVDVAKLSSEWITQRDQDGRWDTQEQNKITWRSDGYPARLESRWSPGVKY</sequence>
<organism evidence="1 2">
    <name type="scientific">Dreissena polymorpha</name>
    <name type="common">Zebra mussel</name>
    <name type="synonym">Mytilus polymorpha</name>
    <dbReference type="NCBI Taxonomy" id="45954"/>
    <lineage>
        <taxon>Eukaryota</taxon>
        <taxon>Metazoa</taxon>
        <taxon>Spiralia</taxon>
        <taxon>Lophotrochozoa</taxon>
        <taxon>Mollusca</taxon>
        <taxon>Bivalvia</taxon>
        <taxon>Autobranchia</taxon>
        <taxon>Heteroconchia</taxon>
        <taxon>Euheterodonta</taxon>
        <taxon>Imparidentia</taxon>
        <taxon>Neoheterodontei</taxon>
        <taxon>Myida</taxon>
        <taxon>Dreissenoidea</taxon>
        <taxon>Dreissenidae</taxon>
        <taxon>Dreissena</taxon>
    </lineage>
</organism>
<comment type="caution">
    <text evidence="1">The sequence shown here is derived from an EMBL/GenBank/DDBJ whole genome shotgun (WGS) entry which is preliminary data.</text>
</comment>
<evidence type="ECO:0000313" key="2">
    <source>
        <dbReference type="Proteomes" id="UP000828390"/>
    </source>
</evidence>
<proteinExistence type="predicted"/>
<evidence type="ECO:0000313" key="1">
    <source>
        <dbReference type="EMBL" id="KAH3712910.1"/>
    </source>
</evidence>
<protein>
    <submittedName>
        <fullName evidence="1">Uncharacterized protein</fullName>
    </submittedName>
</protein>
<dbReference type="Proteomes" id="UP000828390">
    <property type="component" value="Unassembled WGS sequence"/>
</dbReference>
<name>A0A9D4BXQ1_DREPO</name>
<keyword evidence="2" id="KW-1185">Reference proteome</keyword>
<gene>
    <name evidence="1" type="ORF">DPMN_072669</name>
</gene>
<reference evidence="1" key="1">
    <citation type="journal article" date="2019" name="bioRxiv">
        <title>The Genome of the Zebra Mussel, Dreissena polymorpha: A Resource for Invasive Species Research.</title>
        <authorList>
            <person name="McCartney M.A."/>
            <person name="Auch B."/>
            <person name="Kono T."/>
            <person name="Mallez S."/>
            <person name="Zhang Y."/>
            <person name="Obille A."/>
            <person name="Becker A."/>
            <person name="Abrahante J.E."/>
            <person name="Garbe J."/>
            <person name="Badalamenti J.P."/>
            <person name="Herman A."/>
            <person name="Mangelson H."/>
            <person name="Liachko I."/>
            <person name="Sullivan S."/>
            <person name="Sone E.D."/>
            <person name="Koren S."/>
            <person name="Silverstein K.A.T."/>
            <person name="Beckman K.B."/>
            <person name="Gohl D.M."/>
        </authorList>
    </citation>
    <scope>NUCLEOTIDE SEQUENCE</scope>
    <source>
        <strain evidence="1">Duluth1</strain>
        <tissue evidence="1">Whole animal</tissue>
    </source>
</reference>
<dbReference type="AlphaFoldDB" id="A0A9D4BXQ1"/>
<accession>A0A9D4BXQ1</accession>
<dbReference type="EMBL" id="JAIWYP010000014">
    <property type="protein sequence ID" value="KAH3712910.1"/>
    <property type="molecule type" value="Genomic_DNA"/>
</dbReference>